<gene>
    <name evidence="4" type="ORF">C468_15449</name>
</gene>
<name>M0NN84_9EURY</name>
<feature type="region of interest" description="Disordered" evidence="1">
    <location>
        <begin position="1"/>
        <end position="21"/>
    </location>
</feature>
<dbReference type="AlphaFoldDB" id="M0NN84"/>
<feature type="region of interest" description="Disordered" evidence="1">
    <location>
        <begin position="319"/>
        <end position="343"/>
    </location>
</feature>
<dbReference type="STRING" id="1230456.C468_15449"/>
<organism evidence="4 5">
    <name type="scientific">Halorubrum kocurii JCM 14978</name>
    <dbReference type="NCBI Taxonomy" id="1230456"/>
    <lineage>
        <taxon>Archaea</taxon>
        <taxon>Methanobacteriati</taxon>
        <taxon>Methanobacteriota</taxon>
        <taxon>Stenosarchaea group</taxon>
        <taxon>Halobacteria</taxon>
        <taxon>Halobacteriales</taxon>
        <taxon>Haloferacaceae</taxon>
        <taxon>Halorubrum</taxon>
    </lineage>
</organism>
<dbReference type="RefSeq" id="WP_008849746.1">
    <property type="nucleotide sequence ID" value="NZ_AOJH01000093.1"/>
</dbReference>
<feature type="domain" description="Transcriptional regulator TbsP-like C-terminal" evidence="3">
    <location>
        <begin position="175"/>
        <end position="308"/>
    </location>
</feature>
<dbReference type="EMBL" id="AOJH01000093">
    <property type="protein sequence ID" value="EMA58629.1"/>
    <property type="molecule type" value="Genomic_DNA"/>
</dbReference>
<protein>
    <submittedName>
        <fullName evidence="4">Uncharacterized protein</fullName>
    </submittedName>
</protein>
<dbReference type="Proteomes" id="UP000011546">
    <property type="component" value="Unassembled WGS sequence"/>
</dbReference>
<keyword evidence="5" id="KW-1185">Reference proteome</keyword>
<evidence type="ECO:0000259" key="2">
    <source>
        <dbReference type="Pfam" id="PF19138"/>
    </source>
</evidence>
<evidence type="ECO:0000259" key="3">
    <source>
        <dbReference type="Pfam" id="PF23336"/>
    </source>
</evidence>
<evidence type="ECO:0000313" key="4">
    <source>
        <dbReference type="EMBL" id="EMA58629.1"/>
    </source>
</evidence>
<dbReference type="InterPro" id="IPR043859">
    <property type="entry name" value="TbsP-like_N"/>
</dbReference>
<proteinExistence type="predicted"/>
<evidence type="ECO:0000256" key="1">
    <source>
        <dbReference type="SAM" id="MobiDB-lite"/>
    </source>
</evidence>
<reference evidence="4 5" key="1">
    <citation type="journal article" date="2014" name="PLoS Genet.">
        <title>Phylogenetically driven sequencing of extremely halophilic archaea reveals strategies for static and dynamic osmo-response.</title>
        <authorList>
            <person name="Becker E.A."/>
            <person name="Seitzer P.M."/>
            <person name="Tritt A."/>
            <person name="Larsen D."/>
            <person name="Krusor M."/>
            <person name="Yao A.I."/>
            <person name="Wu D."/>
            <person name="Madern D."/>
            <person name="Eisen J.A."/>
            <person name="Darling A.E."/>
            <person name="Facciotti M.T."/>
        </authorList>
    </citation>
    <scope>NUCLEOTIDE SEQUENCE [LARGE SCALE GENOMIC DNA]</scope>
    <source>
        <strain evidence="4 5">JCM 14978</strain>
    </source>
</reference>
<dbReference type="Pfam" id="PF19138">
    <property type="entry name" value="TbsP_N"/>
    <property type="match status" value="1"/>
</dbReference>
<sequence length="343" mass="36044">MIPPTNGDGSSDTESDAPSEVTAALDEVDEGLDDAVESALAGRAEVVAVGVPLGLLPPVLAARERTEDDAPWRIACRPGVADVLGRAFVLGTEVAEAVAEGAVELRTAAALRTEAEGADSERLLFATPDRVDAVAGPEGTRTLVSEEAPERAAPAARAVRERFAAAAPASVDMPPRSRLVAAAREALDDRFADDVAAALDALPYGAVGRSGAVTDRTLLVAMAARHDHLLWDLRRWIGDESDAGGGSGDVGVGIAAGQDLTADRRALVRRGLIEAIKVPAGDGRPQLRLRAVDDALLRARPEEVLSVLRGRFALPVDGDGRIRGPAGRDERRPVWERARRDKN</sequence>
<evidence type="ECO:0000313" key="5">
    <source>
        <dbReference type="Proteomes" id="UP000011546"/>
    </source>
</evidence>
<dbReference type="Pfam" id="PF23336">
    <property type="entry name" value="HTH_TbsP_C"/>
    <property type="match status" value="1"/>
</dbReference>
<feature type="domain" description="Transcriptional regulator TbsP N-terminal" evidence="2">
    <location>
        <begin position="29"/>
        <end position="174"/>
    </location>
</feature>
<accession>M0NN84</accession>
<comment type="caution">
    <text evidence="4">The sequence shown here is derived from an EMBL/GenBank/DDBJ whole genome shotgun (WGS) entry which is preliminary data.</text>
</comment>
<dbReference type="PATRIC" id="fig|1230456.3.peg.3076"/>
<dbReference type="OrthoDB" id="331010at2157"/>
<dbReference type="InterPro" id="IPR056163">
    <property type="entry name" value="TbsP_C"/>
</dbReference>